<feature type="coiled-coil region" evidence="6">
    <location>
        <begin position="133"/>
        <end position="160"/>
    </location>
</feature>
<keyword evidence="10" id="KW-1185">Reference proteome</keyword>
<feature type="region of interest" description="Disordered" evidence="7">
    <location>
        <begin position="112"/>
        <end position="132"/>
    </location>
</feature>
<feature type="domain" description="Mnd1 HTH" evidence="8">
    <location>
        <begin position="15"/>
        <end position="73"/>
    </location>
</feature>
<dbReference type="InterPro" id="IPR040453">
    <property type="entry name" value="Mnd1_HTH"/>
</dbReference>
<dbReference type="AlphaFoldDB" id="A0A2S4PWE6"/>
<evidence type="ECO:0000256" key="2">
    <source>
        <dbReference type="ARBA" id="ARBA00005981"/>
    </source>
</evidence>
<comment type="similarity">
    <text evidence="2 5">Belongs to the MND1 family.</text>
</comment>
<evidence type="ECO:0000256" key="6">
    <source>
        <dbReference type="SAM" id="Coils"/>
    </source>
</evidence>
<dbReference type="PIRSF" id="PIRSF026991">
    <property type="entry name" value="Mnd1"/>
    <property type="match status" value="1"/>
</dbReference>
<proteinExistence type="inferred from homology"/>
<gene>
    <name evidence="9" type="ORF">EPUL_002741</name>
</gene>
<name>A0A2S4PWE6_9PEZI</name>
<evidence type="ECO:0000256" key="4">
    <source>
        <dbReference type="ARBA" id="ARBA00023242"/>
    </source>
</evidence>
<dbReference type="InterPro" id="IPR005647">
    <property type="entry name" value="Mnd1"/>
</dbReference>
<evidence type="ECO:0000256" key="7">
    <source>
        <dbReference type="SAM" id="MobiDB-lite"/>
    </source>
</evidence>
<dbReference type="OrthoDB" id="9978204at2759"/>
<evidence type="ECO:0000256" key="5">
    <source>
        <dbReference type="PIRNR" id="PIRNR026991"/>
    </source>
</evidence>
<comment type="subcellular location">
    <subcellularLocation>
        <location evidence="1 5">Nucleus</location>
    </subcellularLocation>
</comment>
<keyword evidence="3 6" id="KW-0175">Coiled coil</keyword>
<evidence type="ECO:0000313" key="9">
    <source>
        <dbReference type="EMBL" id="POS86327.1"/>
    </source>
</evidence>
<comment type="function">
    <text evidence="5">Required for proper homologous chromosome pairing and efficient cross-over and intragenic recombination during meiosis.</text>
</comment>
<accession>A0A2S4PWE6</accession>
<dbReference type="Pfam" id="PF03962">
    <property type="entry name" value="Mnd1"/>
    <property type="match status" value="1"/>
</dbReference>
<comment type="caution">
    <text evidence="9">The sequence shown here is derived from an EMBL/GenBank/DDBJ whole genome shotgun (WGS) entry which is preliminary data.</text>
</comment>
<evidence type="ECO:0000259" key="8">
    <source>
        <dbReference type="Pfam" id="PF03962"/>
    </source>
</evidence>
<organism evidence="9 10">
    <name type="scientific">Erysiphe pulchra</name>
    <dbReference type="NCBI Taxonomy" id="225359"/>
    <lineage>
        <taxon>Eukaryota</taxon>
        <taxon>Fungi</taxon>
        <taxon>Dikarya</taxon>
        <taxon>Ascomycota</taxon>
        <taxon>Pezizomycotina</taxon>
        <taxon>Leotiomycetes</taxon>
        <taxon>Erysiphales</taxon>
        <taxon>Erysiphaceae</taxon>
        <taxon>Erysiphe</taxon>
    </lineage>
</organism>
<dbReference type="Proteomes" id="UP000237438">
    <property type="component" value="Unassembled WGS sequence"/>
</dbReference>
<evidence type="ECO:0000313" key="10">
    <source>
        <dbReference type="Proteomes" id="UP000237438"/>
    </source>
</evidence>
<sequence length="224" mass="25794">MGPKSLPPAAKLTKVLEYLKSTMEVYTLKELEKILQSVASVNQMQAKDYLQALQDENLIRVEKIGSGNWYWCFTSDAKRNREKVMNDLMAEKSHLIESLTVIDDDMALELSQRENDDNDNDKNANESSDNNKRKNLLDTYEELIKESLSLNKELDSYCENNPMEMKRKIEETKKLKESALLWTDNIEALECFLAPLLCDRVRQAEIMHAMCGNEYVIGEGLCEL</sequence>
<protein>
    <recommendedName>
        <fullName evidence="5">Meiotic nuclear division protein 1</fullName>
    </recommendedName>
</protein>
<evidence type="ECO:0000256" key="1">
    <source>
        <dbReference type="ARBA" id="ARBA00004123"/>
    </source>
</evidence>
<dbReference type="GO" id="GO:0003690">
    <property type="term" value="F:double-stranded DNA binding"/>
    <property type="evidence" value="ECO:0007669"/>
    <property type="project" value="InterPro"/>
</dbReference>
<dbReference type="GO" id="GO:0007131">
    <property type="term" value="P:reciprocal meiotic recombination"/>
    <property type="evidence" value="ECO:0007669"/>
    <property type="project" value="InterPro"/>
</dbReference>
<reference evidence="9 10" key="1">
    <citation type="submission" date="2017-10" db="EMBL/GenBank/DDBJ databases">
        <title>Development of genomic resources for the powdery mildew, Erysiphe pulchra.</title>
        <authorList>
            <person name="Wadl P.A."/>
            <person name="Mack B.M."/>
            <person name="Moore G."/>
            <person name="Beltz S.B."/>
        </authorList>
    </citation>
    <scope>NUCLEOTIDE SEQUENCE [LARGE SCALE GENOMIC DNA]</scope>
    <source>
        <strain evidence="9">Cflorida</strain>
    </source>
</reference>
<evidence type="ECO:0000256" key="3">
    <source>
        <dbReference type="ARBA" id="ARBA00023054"/>
    </source>
</evidence>
<dbReference type="STRING" id="225359.A0A2S4PWE6"/>
<dbReference type="GO" id="GO:0005634">
    <property type="term" value="C:nucleus"/>
    <property type="evidence" value="ECO:0007669"/>
    <property type="project" value="UniProtKB-SubCell"/>
</dbReference>
<dbReference type="EMBL" id="PEDP01000352">
    <property type="protein sequence ID" value="POS86327.1"/>
    <property type="molecule type" value="Genomic_DNA"/>
</dbReference>
<keyword evidence="4 5" id="KW-0539">Nucleus</keyword>